<dbReference type="PANTHER" id="PTHR30600">
    <property type="entry name" value="CYTOCHROME C PEROXIDASE-RELATED"/>
    <property type="match status" value="1"/>
</dbReference>
<dbReference type="PROSITE" id="PS51007">
    <property type="entry name" value="CYTC"/>
    <property type="match status" value="2"/>
</dbReference>
<dbReference type="InterPro" id="IPR036909">
    <property type="entry name" value="Cyt_c-like_dom_sf"/>
</dbReference>
<dbReference type="GO" id="GO:0042597">
    <property type="term" value="C:periplasmic space"/>
    <property type="evidence" value="ECO:0007669"/>
    <property type="project" value="UniProtKB-SubCell"/>
</dbReference>
<gene>
    <name evidence="12" type="ORF">DSM04_104374</name>
</gene>
<evidence type="ECO:0000256" key="2">
    <source>
        <dbReference type="ARBA" id="ARBA00022617"/>
    </source>
</evidence>
<feature type="binding site" description="covalent" evidence="8">
    <location>
        <position position="223"/>
    </location>
    <ligand>
        <name>heme c</name>
        <dbReference type="ChEBI" id="CHEBI:61717"/>
        <label>2</label>
    </ligand>
</feature>
<feature type="binding site" description="axial binding residue" evidence="9">
    <location>
        <position position="224"/>
    </location>
    <ligand>
        <name>heme c</name>
        <dbReference type="ChEBI" id="CHEBI:61717"/>
        <label>2</label>
    </ligand>
    <ligandPart>
        <name>Fe</name>
        <dbReference type="ChEBI" id="CHEBI:18248"/>
    </ligandPart>
</feature>
<keyword evidence="4" id="KW-0732">Signal</keyword>
<evidence type="ECO:0000313" key="12">
    <source>
        <dbReference type="EMBL" id="RXG14266.1"/>
    </source>
</evidence>
<evidence type="ECO:0000256" key="1">
    <source>
        <dbReference type="ARBA" id="ARBA00004418"/>
    </source>
</evidence>
<comment type="PTM">
    <text evidence="8">Binds 2 heme groups per subunit.</text>
</comment>
<dbReference type="RefSeq" id="WP_128761671.1">
    <property type="nucleotide sequence ID" value="NZ_QOVI01000004.1"/>
</dbReference>
<feature type="binding site" description="covalent" evidence="8">
    <location>
        <position position="78"/>
    </location>
    <ligand>
        <name>heme c</name>
        <dbReference type="ChEBI" id="CHEBI:61717"/>
        <label>1</label>
    </ligand>
</feature>
<reference evidence="12 13" key="1">
    <citation type="submission" date="2018-07" db="EMBL/GenBank/DDBJ databases">
        <title>Leeuwenhoekiella genomics.</title>
        <authorList>
            <person name="Tahon G."/>
            <person name="Willems A."/>
        </authorList>
    </citation>
    <scope>NUCLEOTIDE SEQUENCE [LARGE SCALE GENOMIC DNA]</scope>
    <source>
        <strain evidence="12 13">R-50232</strain>
    </source>
</reference>
<evidence type="ECO:0000256" key="9">
    <source>
        <dbReference type="PIRSR" id="PIRSR000294-2"/>
    </source>
</evidence>
<proteinExistence type="predicted"/>
<dbReference type="Proteomes" id="UP000289821">
    <property type="component" value="Unassembled WGS sequence"/>
</dbReference>
<accession>A0A4Q0NTP5</accession>
<dbReference type="EMBL" id="QOVI01000004">
    <property type="protein sequence ID" value="RXG14266.1"/>
    <property type="molecule type" value="Genomic_DNA"/>
</dbReference>
<protein>
    <submittedName>
        <fullName evidence="12">Cytochrome c peroxidase</fullName>
    </submittedName>
</protein>
<feature type="binding site" description="covalent" evidence="8">
    <location>
        <position position="220"/>
    </location>
    <ligand>
        <name>heme c</name>
        <dbReference type="ChEBI" id="CHEBI:61717"/>
        <label>2</label>
    </ligand>
</feature>
<dbReference type="InterPro" id="IPR051395">
    <property type="entry name" value="Cytochrome_c_Peroxidase/MauG"/>
</dbReference>
<evidence type="ECO:0000256" key="3">
    <source>
        <dbReference type="ARBA" id="ARBA00022723"/>
    </source>
</evidence>
<keyword evidence="5" id="KW-0574">Periplasm</keyword>
<dbReference type="InterPro" id="IPR026259">
    <property type="entry name" value="MauG/Cytc_peroxidase"/>
</dbReference>
<comment type="subcellular location">
    <subcellularLocation>
        <location evidence="1">Periplasm</location>
    </subcellularLocation>
</comment>
<organism evidence="12 13">
    <name type="scientific">Leeuwenhoekiella aestuarii</name>
    <dbReference type="NCBI Taxonomy" id="2249426"/>
    <lineage>
        <taxon>Bacteria</taxon>
        <taxon>Pseudomonadati</taxon>
        <taxon>Bacteroidota</taxon>
        <taxon>Flavobacteriia</taxon>
        <taxon>Flavobacteriales</taxon>
        <taxon>Flavobacteriaceae</taxon>
        <taxon>Leeuwenhoekiella</taxon>
    </lineage>
</organism>
<keyword evidence="12" id="KW-0575">Peroxidase</keyword>
<comment type="cofactor">
    <cofactor evidence="8">
        <name>heme</name>
        <dbReference type="ChEBI" id="CHEBI:30413"/>
    </cofactor>
    <text evidence="8">Binds 2 heme groups.</text>
</comment>
<dbReference type="InterPro" id="IPR004852">
    <property type="entry name" value="Di-haem_cyt_c_peroxidsae"/>
</dbReference>
<evidence type="ECO:0000313" key="13">
    <source>
        <dbReference type="Proteomes" id="UP000289821"/>
    </source>
</evidence>
<dbReference type="AlphaFoldDB" id="A0A4Q0NTP5"/>
<feature type="coiled-coil region" evidence="10">
    <location>
        <begin position="135"/>
        <end position="165"/>
    </location>
</feature>
<dbReference type="InterPro" id="IPR009056">
    <property type="entry name" value="Cyt_c-like_dom"/>
</dbReference>
<sequence>MKIYRLSFLILAALSLGCSKDDAEYIENPQFDLRVPANFSEPPEFPDNPLTTAGVALGEKLFFDSKLSGDNNISCATCHKPELAFSEGSALSTKGISGKPLLRHVPTLINLAWSQNGFFWDGGSKNLESQAFAPLAHEDEMFQDLQELEEELKAELEYIELFENAFNSEIKINLVMKALAQYQRSLIFADSKYDKYIRNENDVELNQQELRGYSVYLDNCAQCHQSDLFTDDNYHNNGLDATFLNFSNDEMFLGRYRVTRNPDDIGKYKTPTLRNVAITAPYMHDGRFNSLKEVLDFYNSGVQESETLDPLLIQNNKIGIELNADDQEALLAFLNTLTDSKYL</sequence>
<evidence type="ECO:0000256" key="4">
    <source>
        <dbReference type="ARBA" id="ARBA00022729"/>
    </source>
</evidence>
<keyword evidence="3 9" id="KW-0479">Metal-binding</keyword>
<evidence type="ECO:0000256" key="6">
    <source>
        <dbReference type="ARBA" id="ARBA00023002"/>
    </source>
</evidence>
<feature type="binding site" description="covalent" evidence="8">
    <location>
        <position position="75"/>
    </location>
    <ligand>
        <name>heme c</name>
        <dbReference type="ChEBI" id="CHEBI:61717"/>
        <label>1</label>
    </ligand>
</feature>
<evidence type="ECO:0000256" key="5">
    <source>
        <dbReference type="ARBA" id="ARBA00022764"/>
    </source>
</evidence>
<evidence type="ECO:0000256" key="8">
    <source>
        <dbReference type="PIRSR" id="PIRSR000294-1"/>
    </source>
</evidence>
<dbReference type="OrthoDB" id="9805202at2"/>
<name>A0A4Q0NTP5_9FLAO</name>
<dbReference type="Pfam" id="PF03150">
    <property type="entry name" value="CCP_MauG"/>
    <property type="match status" value="1"/>
</dbReference>
<keyword evidence="10" id="KW-0175">Coiled coil</keyword>
<evidence type="ECO:0000256" key="7">
    <source>
        <dbReference type="ARBA" id="ARBA00023004"/>
    </source>
</evidence>
<keyword evidence="7 9" id="KW-0408">Iron</keyword>
<feature type="domain" description="Cytochrome c" evidence="11">
    <location>
        <begin position="207"/>
        <end position="338"/>
    </location>
</feature>
<dbReference type="PANTHER" id="PTHR30600:SF10">
    <property type="entry name" value="BLL6722 PROTEIN"/>
    <property type="match status" value="1"/>
</dbReference>
<evidence type="ECO:0000256" key="10">
    <source>
        <dbReference type="SAM" id="Coils"/>
    </source>
</evidence>
<feature type="domain" description="Cytochrome c" evidence="11">
    <location>
        <begin position="53"/>
        <end position="163"/>
    </location>
</feature>
<dbReference type="PIRSF" id="PIRSF000294">
    <property type="entry name" value="Cytochrome-c_peroxidase"/>
    <property type="match status" value="1"/>
</dbReference>
<dbReference type="GO" id="GO:0004130">
    <property type="term" value="F:cytochrome-c peroxidase activity"/>
    <property type="evidence" value="ECO:0007669"/>
    <property type="project" value="TreeGrafter"/>
</dbReference>
<dbReference type="GO" id="GO:0020037">
    <property type="term" value="F:heme binding"/>
    <property type="evidence" value="ECO:0007669"/>
    <property type="project" value="InterPro"/>
</dbReference>
<keyword evidence="13" id="KW-1185">Reference proteome</keyword>
<evidence type="ECO:0000259" key="11">
    <source>
        <dbReference type="PROSITE" id="PS51007"/>
    </source>
</evidence>
<keyword evidence="6" id="KW-0560">Oxidoreductase</keyword>
<dbReference type="PROSITE" id="PS51257">
    <property type="entry name" value="PROKAR_LIPOPROTEIN"/>
    <property type="match status" value="1"/>
</dbReference>
<comment type="caution">
    <text evidence="12">The sequence shown here is derived from an EMBL/GenBank/DDBJ whole genome shotgun (WGS) entry which is preliminary data.</text>
</comment>
<dbReference type="Gene3D" id="1.10.760.10">
    <property type="entry name" value="Cytochrome c-like domain"/>
    <property type="match status" value="2"/>
</dbReference>
<dbReference type="GO" id="GO:0009055">
    <property type="term" value="F:electron transfer activity"/>
    <property type="evidence" value="ECO:0007669"/>
    <property type="project" value="InterPro"/>
</dbReference>
<feature type="binding site" description="axial binding residue" evidence="9">
    <location>
        <position position="79"/>
    </location>
    <ligand>
        <name>heme c</name>
        <dbReference type="ChEBI" id="CHEBI:61717"/>
        <label>1</label>
    </ligand>
    <ligandPart>
        <name>Fe</name>
        <dbReference type="ChEBI" id="CHEBI:18248"/>
    </ligandPart>
</feature>
<dbReference type="GO" id="GO:0046872">
    <property type="term" value="F:metal ion binding"/>
    <property type="evidence" value="ECO:0007669"/>
    <property type="project" value="UniProtKB-KW"/>
</dbReference>
<keyword evidence="2 8" id="KW-0349">Heme</keyword>
<dbReference type="SUPFAM" id="SSF46626">
    <property type="entry name" value="Cytochrome c"/>
    <property type="match status" value="2"/>
</dbReference>